<keyword evidence="2" id="KW-1185">Reference proteome</keyword>
<comment type="caution">
    <text evidence="1">The sequence shown here is derived from an EMBL/GenBank/DDBJ whole genome shotgun (WGS) entry which is preliminary data.</text>
</comment>
<evidence type="ECO:0000313" key="1">
    <source>
        <dbReference type="EMBL" id="KAJ7707506.1"/>
    </source>
</evidence>
<evidence type="ECO:0000313" key="2">
    <source>
        <dbReference type="Proteomes" id="UP001221757"/>
    </source>
</evidence>
<accession>A0AAD7M9Y2</accession>
<dbReference type="AlphaFoldDB" id="A0AAD7M9Y2"/>
<reference evidence="1" key="1">
    <citation type="submission" date="2023-03" db="EMBL/GenBank/DDBJ databases">
        <title>Massive genome expansion in bonnet fungi (Mycena s.s.) driven by repeated elements and novel gene families across ecological guilds.</title>
        <authorList>
            <consortium name="Lawrence Berkeley National Laboratory"/>
            <person name="Harder C.B."/>
            <person name="Miyauchi S."/>
            <person name="Viragh M."/>
            <person name="Kuo A."/>
            <person name="Thoen E."/>
            <person name="Andreopoulos B."/>
            <person name="Lu D."/>
            <person name="Skrede I."/>
            <person name="Drula E."/>
            <person name="Henrissat B."/>
            <person name="Morin E."/>
            <person name="Kohler A."/>
            <person name="Barry K."/>
            <person name="LaButti K."/>
            <person name="Morin E."/>
            <person name="Salamov A."/>
            <person name="Lipzen A."/>
            <person name="Mereny Z."/>
            <person name="Hegedus B."/>
            <person name="Baldrian P."/>
            <person name="Stursova M."/>
            <person name="Weitz H."/>
            <person name="Taylor A."/>
            <person name="Grigoriev I.V."/>
            <person name="Nagy L.G."/>
            <person name="Martin F."/>
            <person name="Kauserud H."/>
        </authorList>
    </citation>
    <scope>NUCLEOTIDE SEQUENCE</scope>
    <source>
        <strain evidence="1">CBHHK067</strain>
    </source>
</reference>
<proteinExistence type="predicted"/>
<dbReference type="Proteomes" id="UP001221757">
    <property type="component" value="Unassembled WGS sequence"/>
</dbReference>
<sequence length="209" mass="24189">MCSEIDIIFKSRFSSKSITLEMELPAMIHTFMLFEECIDAGHSMVAKTTRSAHIPREVAPGFVALKSTDNIPIESPWKLFTNYVGLDIKQILLMGKSLNYFNSAQPFHIDLFNWLWPKIVQLPSGFSPNYIYDFPDKFGLTYFGVPAPQDLVDALRENILKNCEECYRWVSDDFEVKAWRAYYMIGAPKFVLTEGWTIFCQMLPHFTQD</sequence>
<name>A0AAD7M9Y2_MYCRO</name>
<organism evidence="1 2">
    <name type="scientific">Mycena rosella</name>
    <name type="common">Pink bonnet</name>
    <name type="synonym">Agaricus rosellus</name>
    <dbReference type="NCBI Taxonomy" id="1033263"/>
    <lineage>
        <taxon>Eukaryota</taxon>
        <taxon>Fungi</taxon>
        <taxon>Dikarya</taxon>
        <taxon>Basidiomycota</taxon>
        <taxon>Agaricomycotina</taxon>
        <taxon>Agaricomycetes</taxon>
        <taxon>Agaricomycetidae</taxon>
        <taxon>Agaricales</taxon>
        <taxon>Marasmiineae</taxon>
        <taxon>Mycenaceae</taxon>
        <taxon>Mycena</taxon>
    </lineage>
</organism>
<dbReference type="EMBL" id="JARKIE010000005">
    <property type="protein sequence ID" value="KAJ7707506.1"/>
    <property type="molecule type" value="Genomic_DNA"/>
</dbReference>
<gene>
    <name evidence="1" type="ORF">B0H17DRAFT_1125293</name>
</gene>
<protein>
    <submittedName>
        <fullName evidence="1">Uncharacterized protein</fullName>
    </submittedName>
</protein>